<dbReference type="EMBL" id="JAOYFB010000005">
    <property type="protein sequence ID" value="KAK4017008.1"/>
    <property type="molecule type" value="Genomic_DNA"/>
</dbReference>
<accession>A0ABQ9ZVR7</accession>
<dbReference type="Proteomes" id="UP001234178">
    <property type="component" value="Unassembled WGS sequence"/>
</dbReference>
<sequence length="99" mass="10905">MVQADGLQHGQSVPITRSQSSLIFFQLRNGKDGVYISGEGLLEATAVTFAATRLGGFFFSYLFGWQTASKNTTRRATFEMLINDGEASPTSEELHGRKR</sequence>
<reference evidence="1 2" key="1">
    <citation type="journal article" date="2023" name="Nucleic Acids Res.">
        <title>The hologenome of Daphnia magna reveals possible DNA methylation and microbiome-mediated evolution of the host genome.</title>
        <authorList>
            <person name="Chaturvedi A."/>
            <person name="Li X."/>
            <person name="Dhandapani V."/>
            <person name="Marshall H."/>
            <person name="Kissane S."/>
            <person name="Cuenca-Cambronero M."/>
            <person name="Asole G."/>
            <person name="Calvet F."/>
            <person name="Ruiz-Romero M."/>
            <person name="Marangio P."/>
            <person name="Guigo R."/>
            <person name="Rago D."/>
            <person name="Mirbahai L."/>
            <person name="Eastwood N."/>
            <person name="Colbourne J.K."/>
            <person name="Zhou J."/>
            <person name="Mallon E."/>
            <person name="Orsini L."/>
        </authorList>
    </citation>
    <scope>NUCLEOTIDE SEQUENCE [LARGE SCALE GENOMIC DNA]</scope>
    <source>
        <strain evidence="1">LRV0_1</strain>
    </source>
</reference>
<gene>
    <name evidence="1" type="ORF">OUZ56_031966</name>
</gene>
<keyword evidence="2" id="KW-1185">Reference proteome</keyword>
<evidence type="ECO:0000313" key="2">
    <source>
        <dbReference type="Proteomes" id="UP001234178"/>
    </source>
</evidence>
<proteinExistence type="predicted"/>
<organism evidence="1 2">
    <name type="scientific">Daphnia magna</name>
    <dbReference type="NCBI Taxonomy" id="35525"/>
    <lineage>
        <taxon>Eukaryota</taxon>
        <taxon>Metazoa</taxon>
        <taxon>Ecdysozoa</taxon>
        <taxon>Arthropoda</taxon>
        <taxon>Crustacea</taxon>
        <taxon>Branchiopoda</taxon>
        <taxon>Diplostraca</taxon>
        <taxon>Cladocera</taxon>
        <taxon>Anomopoda</taxon>
        <taxon>Daphniidae</taxon>
        <taxon>Daphnia</taxon>
    </lineage>
</organism>
<protein>
    <submittedName>
        <fullName evidence="1">Uncharacterized protein</fullName>
    </submittedName>
</protein>
<comment type="caution">
    <text evidence="1">The sequence shown here is derived from an EMBL/GenBank/DDBJ whole genome shotgun (WGS) entry which is preliminary data.</text>
</comment>
<evidence type="ECO:0000313" key="1">
    <source>
        <dbReference type="EMBL" id="KAK4017008.1"/>
    </source>
</evidence>
<name>A0ABQ9ZVR7_9CRUS</name>